<feature type="transmembrane region" description="Helical" evidence="8">
    <location>
        <begin position="56"/>
        <end position="76"/>
    </location>
</feature>
<feature type="transmembrane region" description="Helical" evidence="8">
    <location>
        <begin position="295"/>
        <end position="315"/>
    </location>
</feature>
<dbReference type="GO" id="GO:0008049">
    <property type="term" value="P:male courtship behavior"/>
    <property type="evidence" value="ECO:0007669"/>
    <property type="project" value="TreeGrafter"/>
</dbReference>
<comment type="subcellular location">
    <subcellularLocation>
        <location evidence="1 8">Cell membrane</location>
        <topology evidence="1 8">Multi-pass membrane protein</topology>
    </subcellularLocation>
</comment>
<dbReference type="Proteomes" id="UP000075920">
    <property type="component" value="Unassembled WGS sequence"/>
</dbReference>
<keyword evidence="4 8" id="KW-1133">Transmembrane helix</keyword>
<accession>A0A182VW92</accession>
<evidence type="ECO:0000256" key="3">
    <source>
        <dbReference type="ARBA" id="ARBA00022692"/>
    </source>
</evidence>
<dbReference type="STRING" id="112268.A0A182VW92"/>
<proteinExistence type="inferred from homology"/>
<evidence type="ECO:0000256" key="7">
    <source>
        <dbReference type="ARBA" id="ARBA00023224"/>
    </source>
</evidence>
<dbReference type="GO" id="GO:0030424">
    <property type="term" value="C:axon"/>
    <property type="evidence" value="ECO:0007669"/>
    <property type="project" value="TreeGrafter"/>
</dbReference>
<comment type="similarity">
    <text evidence="8">Belongs to the insect chemoreceptor superfamily. Gustatory receptor (GR) family.</text>
</comment>
<dbReference type="AlphaFoldDB" id="A0A182VW92"/>
<sequence length="392" mass="45565">MDVFGLENSRVYTLSWWPKINDHVLSLSPTWNASRLFGAFILPFNPANEKSTVLELLATAALATLRVYMIYITITSDSWDLLFMSSSQFVEKSLDMLLKIPMGFVLVIPWIFLLRKPQISQLSYDLGVFDKLVMKNGYPQNYQFFHFISTIVAIIDIIMPMTILTAIRGMSFMKEHFIVLSFIGTSWSAGLLFNTTFNMILYHMLYRVEVINDLLRKLLNHDHYKNNKEDTMKLIRLLMRLHDKLGDIANNCSRCFAMMIILGMIHVLISQMLTTFALSRVIFYHYDVNELIDCTFYIIGTTGYSAVPIVTIWMAGSIKKRTIITWKLIHRFINTTDDIEIEDLLQQFSEQLNHRSPCIDFRFFDVDWPLLVKACSEAATYLVIMIQFDIKQ</sequence>
<dbReference type="GO" id="GO:0050909">
    <property type="term" value="P:sensory perception of taste"/>
    <property type="evidence" value="ECO:0007669"/>
    <property type="project" value="InterPro"/>
</dbReference>
<name>A0A182VW92_9DIPT</name>
<dbReference type="GO" id="GO:0007165">
    <property type="term" value="P:signal transduction"/>
    <property type="evidence" value="ECO:0007669"/>
    <property type="project" value="UniProtKB-KW"/>
</dbReference>
<evidence type="ECO:0000256" key="1">
    <source>
        <dbReference type="ARBA" id="ARBA00004651"/>
    </source>
</evidence>
<protein>
    <recommendedName>
        <fullName evidence="8">Gustatory receptor</fullName>
    </recommendedName>
</protein>
<keyword evidence="5 8" id="KW-0472">Membrane</keyword>
<evidence type="ECO:0000313" key="9">
    <source>
        <dbReference type="EnsemblMetazoa" id="AMIN002341-PA"/>
    </source>
</evidence>
<feature type="transmembrane region" description="Helical" evidence="8">
    <location>
        <begin position="144"/>
        <end position="164"/>
    </location>
</feature>
<evidence type="ECO:0000256" key="5">
    <source>
        <dbReference type="ARBA" id="ARBA00023136"/>
    </source>
</evidence>
<evidence type="ECO:0000256" key="4">
    <source>
        <dbReference type="ARBA" id="ARBA00022989"/>
    </source>
</evidence>
<feature type="transmembrane region" description="Helical" evidence="8">
    <location>
        <begin position="256"/>
        <end position="283"/>
    </location>
</feature>
<dbReference type="GO" id="GO:0043025">
    <property type="term" value="C:neuronal cell body"/>
    <property type="evidence" value="ECO:0007669"/>
    <property type="project" value="TreeGrafter"/>
</dbReference>
<dbReference type="Pfam" id="PF08395">
    <property type="entry name" value="7tm_7"/>
    <property type="match status" value="1"/>
</dbReference>
<dbReference type="GO" id="GO:0005886">
    <property type="term" value="C:plasma membrane"/>
    <property type="evidence" value="ECO:0007669"/>
    <property type="project" value="UniProtKB-SubCell"/>
</dbReference>
<dbReference type="PANTHER" id="PTHR21143">
    <property type="entry name" value="INVERTEBRATE GUSTATORY RECEPTOR"/>
    <property type="match status" value="1"/>
</dbReference>
<reference evidence="10" key="1">
    <citation type="submission" date="2013-03" db="EMBL/GenBank/DDBJ databases">
        <title>The Genome Sequence of Anopheles minimus MINIMUS1.</title>
        <authorList>
            <consortium name="The Broad Institute Genomics Platform"/>
            <person name="Neafsey D.E."/>
            <person name="Walton C."/>
            <person name="Walker B."/>
            <person name="Young S.K."/>
            <person name="Zeng Q."/>
            <person name="Gargeya S."/>
            <person name="Fitzgerald M."/>
            <person name="Haas B."/>
            <person name="Abouelleil A."/>
            <person name="Allen A.W."/>
            <person name="Alvarado L."/>
            <person name="Arachchi H.M."/>
            <person name="Berlin A.M."/>
            <person name="Chapman S.B."/>
            <person name="Gainer-Dewar J."/>
            <person name="Goldberg J."/>
            <person name="Griggs A."/>
            <person name="Gujja S."/>
            <person name="Hansen M."/>
            <person name="Howarth C."/>
            <person name="Imamovic A."/>
            <person name="Ireland A."/>
            <person name="Larimer J."/>
            <person name="McCowan C."/>
            <person name="Murphy C."/>
            <person name="Pearson M."/>
            <person name="Poon T.W."/>
            <person name="Priest M."/>
            <person name="Roberts A."/>
            <person name="Saif S."/>
            <person name="Shea T."/>
            <person name="Sisk P."/>
            <person name="Sykes S."/>
            <person name="Wortman J."/>
            <person name="Nusbaum C."/>
            <person name="Birren B."/>
        </authorList>
    </citation>
    <scope>NUCLEOTIDE SEQUENCE [LARGE SCALE GENOMIC DNA]</scope>
    <source>
        <strain evidence="10">MINIMUS1</strain>
    </source>
</reference>
<evidence type="ECO:0000256" key="6">
    <source>
        <dbReference type="ARBA" id="ARBA00023170"/>
    </source>
</evidence>
<evidence type="ECO:0000313" key="10">
    <source>
        <dbReference type="Proteomes" id="UP000075920"/>
    </source>
</evidence>
<dbReference type="PANTHER" id="PTHR21143:SF104">
    <property type="entry name" value="GUSTATORY RECEPTOR 8A-RELATED"/>
    <property type="match status" value="1"/>
</dbReference>
<dbReference type="VEuPathDB" id="VectorBase:AMIN002341"/>
<dbReference type="InterPro" id="IPR013604">
    <property type="entry name" value="7TM_chemorcpt"/>
</dbReference>
<comment type="function">
    <text evidence="8">Gustatory receptor which mediates acceptance or avoidance behavior, depending on its substrates.</text>
</comment>
<keyword evidence="2 8" id="KW-1003">Cell membrane</keyword>
<dbReference type="EnsemblMetazoa" id="AMIN002341-RA">
    <property type="protein sequence ID" value="AMIN002341-PA"/>
    <property type="gene ID" value="AMIN002341"/>
</dbReference>
<comment type="caution">
    <text evidence="8">Lacks conserved residue(s) required for the propagation of feature annotation.</text>
</comment>
<keyword evidence="3 8" id="KW-0812">Transmembrane</keyword>
<keyword evidence="10" id="KW-1185">Reference proteome</keyword>
<keyword evidence="6 8" id="KW-0675">Receptor</keyword>
<evidence type="ECO:0000256" key="2">
    <source>
        <dbReference type="ARBA" id="ARBA00022475"/>
    </source>
</evidence>
<evidence type="ECO:0000256" key="8">
    <source>
        <dbReference type="RuleBase" id="RU363108"/>
    </source>
</evidence>
<feature type="transmembrane region" description="Helical" evidence="8">
    <location>
        <begin position="96"/>
        <end position="114"/>
    </location>
</feature>
<keyword evidence="7 8" id="KW-0807">Transducer</keyword>
<feature type="transmembrane region" description="Helical" evidence="8">
    <location>
        <begin position="176"/>
        <end position="197"/>
    </location>
</feature>
<reference evidence="9" key="2">
    <citation type="submission" date="2020-05" db="UniProtKB">
        <authorList>
            <consortium name="EnsemblMetazoa"/>
        </authorList>
    </citation>
    <scope>IDENTIFICATION</scope>
    <source>
        <strain evidence="9">MINIMUS1</strain>
    </source>
</reference>
<dbReference type="GO" id="GO:0007635">
    <property type="term" value="P:chemosensory behavior"/>
    <property type="evidence" value="ECO:0007669"/>
    <property type="project" value="TreeGrafter"/>
</dbReference>
<dbReference type="GO" id="GO:0030425">
    <property type="term" value="C:dendrite"/>
    <property type="evidence" value="ECO:0007669"/>
    <property type="project" value="TreeGrafter"/>
</dbReference>
<organism evidence="9 10">
    <name type="scientific">Anopheles minimus</name>
    <dbReference type="NCBI Taxonomy" id="112268"/>
    <lineage>
        <taxon>Eukaryota</taxon>
        <taxon>Metazoa</taxon>
        <taxon>Ecdysozoa</taxon>
        <taxon>Arthropoda</taxon>
        <taxon>Hexapoda</taxon>
        <taxon>Insecta</taxon>
        <taxon>Pterygota</taxon>
        <taxon>Neoptera</taxon>
        <taxon>Endopterygota</taxon>
        <taxon>Diptera</taxon>
        <taxon>Nematocera</taxon>
        <taxon>Culicoidea</taxon>
        <taxon>Culicidae</taxon>
        <taxon>Anophelinae</taxon>
        <taxon>Anopheles</taxon>
    </lineage>
</organism>